<dbReference type="PANTHER" id="PTHR23098:SF16">
    <property type="entry name" value="REGULATORY PROTEIN ZESTE"/>
    <property type="match status" value="1"/>
</dbReference>
<comment type="caution">
    <text evidence="1">The sequence shown here is derived from an EMBL/GenBank/DDBJ whole genome shotgun (WGS) entry which is preliminary data.</text>
</comment>
<name>A0A7D9IZR7_PARCT</name>
<dbReference type="InterPro" id="IPR028002">
    <property type="entry name" value="Myb_DNA-bind_5"/>
</dbReference>
<protein>
    <submittedName>
        <fullName evidence="1">Myb SANT-like DNA-binding domain-containing 4</fullName>
    </submittedName>
</protein>
<sequence length="244" mass="27311">MSAPQKSNEKGTKRKQNFTAAECSLLVDLVEKNMDTLRGQFTSTITNAKKQKLWETIASQINSLGHEKRTSKEIREKWRNMAQIAKKTNSGILQSQRKTGGGPAAKPPTTTTEKIISLLSDEPSFSGIQGGFESGVPSDSGHSESFISNDPLGFEDEVDEQIEVEQINDTTTKEETSKTQGEMRLDVQELHVEVLQLEKEKAEIEKENLLLQQQKLKLQIHLLERKANAAENNEPFQCPLSPIY</sequence>
<dbReference type="PROSITE" id="PS50090">
    <property type="entry name" value="MYB_LIKE"/>
    <property type="match status" value="1"/>
</dbReference>
<accession>A0A7D9IZR7</accession>
<keyword evidence="2" id="KW-1185">Reference proteome</keyword>
<proteinExistence type="predicted"/>
<evidence type="ECO:0000313" key="2">
    <source>
        <dbReference type="Proteomes" id="UP001152795"/>
    </source>
</evidence>
<gene>
    <name evidence="1" type="ORF">PACLA_8A074269</name>
</gene>
<dbReference type="SMART" id="SM00717">
    <property type="entry name" value="SANT"/>
    <property type="match status" value="1"/>
</dbReference>
<reference evidence="1" key="1">
    <citation type="submission" date="2020-04" db="EMBL/GenBank/DDBJ databases">
        <authorList>
            <person name="Alioto T."/>
            <person name="Alioto T."/>
            <person name="Gomez Garrido J."/>
        </authorList>
    </citation>
    <scope>NUCLEOTIDE SEQUENCE</scope>
    <source>
        <strain evidence="1">A484AB</strain>
    </source>
</reference>
<dbReference type="GO" id="GO:0003677">
    <property type="term" value="F:DNA binding"/>
    <property type="evidence" value="ECO:0007669"/>
    <property type="project" value="UniProtKB-KW"/>
</dbReference>
<dbReference type="CDD" id="cd00167">
    <property type="entry name" value="SANT"/>
    <property type="match status" value="1"/>
</dbReference>
<keyword evidence="1" id="KW-0238">DNA-binding</keyword>
<dbReference type="EMBL" id="CACRXK020010169">
    <property type="protein sequence ID" value="CAB4018793.1"/>
    <property type="molecule type" value="Genomic_DNA"/>
</dbReference>
<dbReference type="Gene3D" id="1.10.10.60">
    <property type="entry name" value="Homeodomain-like"/>
    <property type="match status" value="1"/>
</dbReference>
<dbReference type="AlphaFoldDB" id="A0A7D9IZR7"/>
<dbReference type="PANTHER" id="PTHR23098">
    <property type="entry name" value="AGAP001331-PA-RELATED"/>
    <property type="match status" value="1"/>
</dbReference>
<dbReference type="GO" id="GO:0005634">
    <property type="term" value="C:nucleus"/>
    <property type="evidence" value="ECO:0007669"/>
    <property type="project" value="TreeGrafter"/>
</dbReference>
<dbReference type="Pfam" id="PF13873">
    <property type="entry name" value="Myb_DNA-bind_5"/>
    <property type="match status" value="1"/>
</dbReference>
<organism evidence="1 2">
    <name type="scientific">Paramuricea clavata</name>
    <name type="common">Red gorgonian</name>
    <name type="synonym">Violescent sea-whip</name>
    <dbReference type="NCBI Taxonomy" id="317549"/>
    <lineage>
        <taxon>Eukaryota</taxon>
        <taxon>Metazoa</taxon>
        <taxon>Cnidaria</taxon>
        <taxon>Anthozoa</taxon>
        <taxon>Octocorallia</taxon>
        <taxon>Malacalcyonacea</taxon>
        <taxon>Plexauridae</taxon>
        <taxon>Paramuricea</taxon>
    </lineage>
</organism>
<dbReference type="Proteomes" id="UP001152795">
    <property type="component" value="Unassembled WGS sequence"/>
</dbReference>
<dbReference type="InterPro" id="IPR001005">
    <property type="entry name" value="SANT/Myb"/>
</dbReference>
<evidence type="ECO:0000313" key="1">
    <source>
        <dbReference type="EMBL" id="CAB4018793.1"/>
    </source>
</evidence>
<dbReference type="OrthoDB" id="5969667at2759"/>